<dbReference type="Pfam" id="PF17425">
    <property type="entry name" value="Arylsulfotran_N"/>
    <property type="match status" value="1"/>
</dbReference>
<feature type="chain" id="PRO_5016417646" evidence="1">
    <location>
        <begin position="29"/>
        <end position="613"/>
    </location>
</feature>
<dbReference type="InterPro" id="IPR035391">
    <property type="entry name" value="Arylsulfotran_N"/>
</dbReference>
<feature type="signal peptide" evidence="1">
    <location>
        <begin position="1"/>
        <end position="28"/>
    </location>
</feature>
<dbReference type="GO" id="GO:0004062">
    <property type="term" value="F:aryl sulfotransferase activity"/>
    <property type="evidence" value="ECO:0007669"/>
    <property type="project" value="InterPro"/>
</dbReference>
<evidence type="ECO:0000259" key="2">
    <source>
        <dbReference type="Pfam" id="PF17425"/>
    </source>
</evidence>
<dbReference type="Proteomes" id="UP000271003">
    <property type="component" value="Chromosome"/>
</dbReference>
<evidence type="ECO:0000313" key="4">
    <source>
        <dbReference type="Proteomes" id="UP000271003"/>
    </source>
</evidence>
<dbReference type="PANTHER" id="PTHR35340:SF10">
    <property type="entry name" value="CYTOPLASMIC PROTEIN"/>
    <property type="match status" value="1"/>
</dbReference>
<sequence>MICKKHVAATLAALCGLGLVAGAGSALASGGSSGPHVAYLAQGHLGEIVVNPYRIAPLTAVIRNGGYVVQNVTVRIVPKAGGQELKYKVSDANVRNHGGVPVFGLYPDHLNTVEVEFDRIDHGKIEHFKDSYQLYTAPVYLRSNGTPGQSHTTFDVKVEKMDPAFKDRLYFINNLIPGPADASRFVWNNPMGGALEWAFGPENAIVDTTGTVRWYLMPDVEMYDPEQPYKSGIMMGFQQAADGNLVFGYGQRYAKYDMLGREIFNRRLPMGYADYSHALDAAQNGHTFLRVASSDLRRADGKRVHTVRDVIIEVDESGSVVDEFRLFDILDPYRDNVVKALDQGAVCLNIDASKAGQTMSAEDLAKQDASNAFGDITGTGPGRNWAHVNSVDYDPSDDSIIISSRHQSAIVKIGRDKQVKWILGSPEGWKKGWAEKVLKPVDAKGNPIKCEDSKCEGDFDWTWTQHTAWRIDSKSKGDIIYVSAFDNGDARGMEQPALAEEKYTRGVVYKIDQKKMTVEQVYEVGKKEGNPFYSPVTGLAEYMPDKDSFVVYYSTSGLSGPSGGMKGPIKPHPYLAEYKWGETDPAVLMRFNDTMGYQAWPFFVEKAFNPQGK</sequence>
<evidence type="ECO:0000313" key="3">
    <source>
        <dbReference type="EMBL" id="BBF22948.1"/>
    </source>
</evidence>
<organism evidence="3 4">
    <name type="scientific">Sutterella megalosphaeroides</name>
    <dbReference type="NCBI Taxonomy" id="2494234"/>
    <lineage>
        <taxon>Bacteria</taxon>
        <taxon>Pseudomonadati</taxon>
        <taxon>Pseudomonadota</taxon>
        <taxon>Betaproteobacteria</taxon>
        <taxon>Burkholderiales</taxon>
        <taxon>Sutterellaceae</taxon>
        <taxon>Sutterella</taxon>
    </lineage>
</organism>
<dbReference type="InterPro" id="IPR010262">
    <property type="entry name" value="Arylsulfotransferase_bact"/>
</dbReference>
<feature type="domain" description="Arylsulfotransferase N-terminal" evidence="2">
    <location>
        <begin position="48"/>
        <end position="137"/>
    </location>
</feature>
<dbReference type="PANTHER" id="PTHR35340">
    <property type="entry name" value="PQQ ENZYME REPEAT PROTEIN-RELATED"/>
    <property type="match status" value="1"/>
</dbReference>
<name>A0A2Z6ICY3_9BURK</name>
<keyword evidence="4" id="KW-1185">Reference proteome</keyword>
<dbReference type="RefSeq" id="WP_120176608.1">
    <property type="nucleotide sequence ID" value="NZ_AP018786.1"/>
</dbReference>
<dbReference type="InterPro" id="IPR053143">
    <property type="entry name" value="Arylsulfate_ST"/>
</dbReference>
<dbReference type="InterPro" id="IPR038477">
    <property type="entry name" value="ASST_N_sf"/>
</dbReference>
<dbReference type="Gene3D" id="2.60.40.3100">
    <property type="entry name" value="Arylsulphate sulphotransferase monomer, N-terminal domain"/>
    <property type="match status" value="1"/>
</dbReference>
<reference evidence="3 4" key="1">
    <citation type="journal article" date="2018" name="Int. J. Syst. Evol. Microbiol.">
        <title>Mesosutterella multiformis gen. nov., sp. nov., a member of the family Sutterellaceae and Sutterella megalosphaeroides sp. nov., isolated from human faeces.</title>
        <authorList>
            <person name="Sakamoto M."/>
            <person name="Ikeyama N."/>
            <person name="Kunihiro T."/>
            <person name="Iino T."/>
            <person name="Yuki M."/>
            <person name="Ohkuma M."/>
        </authorList>
    </citation>
    <scope>NUCLEOTIDE SEQUENCE [LARGE SCALE GENOMIC DNA]</scope>
    <source>
        <strain evidence="3 4">6FBBBH3</strain>
    </source>
</reference>
<accession>A0A2Z6ICY3</accession>
<proteinExistence type="predicted"/>
<keyword evidence="1" id="KW-0732">Signal</keyword>
<evidence type="ECO:0000256" key="1">
    <source>
        <dbReference type="SAM" id="SignalP"/>
    </source>
</evidence>
<dbReference type="AlphaFoldDB" id="A0A2Z6ICY3"/>
<gene>
    <name evidence="3" type="ORF">SUTMEG_08390</name>
</gene>
<dbReference type="OrthoDB" id="9155969at2"/>
<dbReference type="KEGG" id="sutt:SUTMEG_08390"/>
<dbReference type="EMBL" id="AP018786">
    <property type="protein sequence ID" value="BBF22948.1"/>
    <property type="molecule type" value="Genomic_DNA"/>
</dbReference>
<protein>
    <submittedName>
        <fullName evidence="3">Arylsulfatase</fullName>
    </submittedName>
</protein>
<dbReference type="Pfam" id="PF05935">
    <property type="entry name" value="Arylsulfotrans"/>
    <property type="match status" value="1"/>
</dbReference>